<sequence>MKTMTLMAALAMLAATHSIATRTAAASDATTTAAPAIRTFDLPTVRVHATVERASHDEHALALQPPRIHDLPPVRVHAARDERDVADLRRPAIAMRAAVARRASLAIPRGSSRRGIAAERVTTVQADERVDRWIALGCALRQRLDRVWPMRPCNDGAAVTRAGAGVAMPVAAFERRR</sequence>
<keyword evidence="1" id="KW-0732">Signal</keyword>
<protein>
    <submittedName>
        <fullName evidence="2">Uncharacterized protein</fullName>
    </submittedName>
</protein>
<gene>
    <name evidence="2" type="ORF">P8609_17120</name>
</gene>
<reference evidence="2 3" key="1">
    <citation type="submission" date="2023-04" db="EMBL/GenBank/DDBJ databases">
        <title>Lysobacter sp. strain UC isolated from soil sample.</title>
        <authorList>
            <person name="Choksket S."/>
            <person name="Harshvardhan F."/>
            <person name="Rana R."/>
            <person name="Patil P.B."/>
            <person name="Korpole S."/>
        </authorList>
    </citation>
    <scope>NUCLEOTIDE SEQUENCE [LARGE SCALE GENOMIC DNA]</scope>
    <source>
        <strain evidence="2 3">UC</strain>
    </source>
</reference>
<name>A0ABU1CIB1_9GAMM</name>
<dbReference type="EMBL" id="JARUHG010000007">
    <property type="protein sequence ID" value="MDR0184687.1"/>
    <property type="molecule type" value="Genomic_DNA"/>
</dbReference>
<evidence type="ECO:0000256" key="1">
    <source>
        <dbReference type="SAM" id="SignalP"/>
    </source>
</evidence>
<organism evidence="2 3">
    <name type="scientific">Lysobacter arvi</name>
    <dbReference type="NCBI Taxonomy" id="3038776"/>
    <lineage>
        <taxon>Bacteria</taxon>
        <taxon>Pseudomonadati</taxon>
        <taxon>Pseudomonadota</taxon>
        <taxon>Gammaproteobacteria</taxon>
        <taxon>Lysobacterales</taxon>
        <taxon>Lysobacteraceae</taxon>
        <taxon>Lysobacter</taxon>
    </lineage>
</organism>
<dbReference type="Proteomes" id="UP001233535">
    <property type="component" value="Unassembled WGS sequence"/>
</dbReference>
<feature type="chain" id="PRO_5047375212" evidence="1">
    <location>
        <begin position="21"/>
        <end position="177"/>
    </location>
</feature>
<accession>A0ABU1CIB1</accession>
<comment type="caution">
    <text evidence="2">The sequence shown here is derived from an EMBL/GenBank/DDBJ whole genome shotgun (WGS) entry which is preliminary data.</text>
</comment>
<evidence type="ECO:0000313" key="3">
    <source>
        <dbReference type="Proteomes" id="UP001233535"/>
    </source>
</evidence>
<evidence type="ECO:0000313" key="2">
    <source>
        <dbReference type="EMBL" id="MDR0184687.1"/>
    </source>
</evidence>
<dbReference type="RefSeq" id="WP_309263808.1">
    <property type="nucleotide sequence ID" value="NZ_JARUHG010000007.1"/>
</dbReference>
<proteinExistence type="predicted"/>
<keyword evidence="3" id="KW-1185">Reference proteome</keyword>
<feature type="signal peptide" evidence="1">
    <location>
        <begin position="1"/>
        <end position="20"/>
    </location>
</feature>